<comment type="caution">
    <text evidence="1">The sequence shown here is derived from an EMBL/GenBank/DDBJ whole genome shotgun (WGS) entry which is preliminary data.</text>
</comment>
<organism evidence="1 2">
    <name type="scientific">Microbacterium mcarthurae</name>
    <dbReference type="NCBI Taxonomy" id="3035918"/>
    <lineage>
        <taxon>Bacteria</taxon>
        <taxon>Bacillati</taxon>
        <taxon>Actinomycetota</taxon>
        <taxon>Actinomycetes</taxon>
        <taxon>Micrococcales</taxon>
        <taxon>Microbacteriaceae</taxon>
        <taxon>Microbacterium</taxon>
    </lineage>
</organism>
<dbReference type="PANTHER" id="PTHR37807">
    <property type="entry name" value="OS07G0160300 PROTEIN"/>
    <property type="match status" value="1"/>
</dbReference>
<dbReference type="Gene3D" id="3.40.50.300">
    <property type="entry name" value="P-loop containing nucleotide triphosphate hydrolases"/>
    <property type="match status" value="1"/>
</dbReference>
<name>A0ABW9GF83_9MICO</name>
<dbReference type="Pfam" id="PF13671">
    <property type="entry name" value="AAA_33"/>
    <property type="match status" value="1"/>
</dbReference>
<proteinExistence type="predicted"/>
<keyword evidence="2" id="KW-1185">Reference proteome</keyword>
<evidence type="ECO:0000313" key="1">
    <source>
        <dbReference type="EMBL" id="MFM2719530.1"/>
    </source>
</evidence>
<accession>A0ABW9GF83</accession>
<evidence type="ECO:0000313" key="2">
    <source>
        <dbReference type="Proteomes" id="UP001630303"/>
    </source>
</evidence>
<protein>
    <submittedName>
        <fullName evidence="1">AAA family ATPase</fullName>
    </submittedName>
</protein>
<dbReference type="EMBL" id="JAROCE010000001">
    <property type="protein sequence ID" value="MFM2719530.1"/>
    <property type="molecule type" value="Genomic_DNA"/>
</dbReference>
<dbReference type="Proteomes" id="UP001630303">
    <property type="component" value="Unassembled WGS sequence"/>
</dbReference>
<dbReference type="RefSeq" id="WP_239273245.1">
    <property type="nucleotide sequence ID" value="NZ_JAROCE010000001.1"/>
</dbReference>
<sequence>MLIVISGLPGVGKTTVADLVGARLGAVRLSIDPVEDALLGAGFPQGWETGVAAYEAVRAMAELNLRTGRTVVVDAVNDSEPARDTWRRAADSADAELCSVVLTMSDTIGHASRLRERDRGFTHVTEPTWTEVAGREVAPWVDTLRTIDVSGMSGEQVAADVERYVVEFRFNN</sequence>
<reference evidence="1 2" key="1">
    <citation type="submission" date="2023-03" db="EMBL/GenBank/DDBJ databases">
        <title>MT1 and MT2 Draft Genomes of Novel Species.</title>
        <authorList>
            <person name="Venkateswaran K."/>
        </authorList>
    </citation>
    <scope>NUCLEOTIDE SEQUENCE [LARGE SCALE GENOMIC DNA]</scope>
    <source>
        <strain evidence="1 2">IF8SW-P5</strain>
    </source>
</reference>
<gene>
    <name evidence="1" type="ORF">P5G46_03335</name>
</gene>
<dbReference type="PANTHER" id="PTHR37807:SF3">
    <property type="entry name" value="OS07G0160300 PROTEIN"/>
    <property type="match status" value="1"/>
</dbReference>
<dbReference type="SUPFAM" id="SSF52540">
    <property type="entry name" value="P-loop containing nucleoside triphosphate hydrolases"/>
    <property type="match status" value="1"/>
</dbReference>
<dbReference type="InterPro" id="IPR027417">
    <property type="entry name" value="P-loop_NTPase"/>
</dbReference>